<dbReference type="InterPro" id="IPR011989">
    <property type="entry name" value="ARM-like"/>
</dbReference>
<feature type="compositionally biased region" description="Polar residues" evidence="8">
    <location>
        <begin position="880"/>
        <end position="889"/>
    </location>
</feature>
<evidence type="ECO:0000256" key="4">
    <source>
        <dbReference type="ARBA" id="ARBA00022618"/>
    </source>
</evidence>
<gene>
    <name evidence="10" type="ORF">TCAP_04030</name>
</gene>
<feature type="region of interest" description="Disordered" evidence="8">
    <location>
        <begin position="38"/>
        <end position="61"/>
    </location>
</feature>
<feature type="compositionally biased region" description="Polar residues" evidence="8">
    <location>
        <begin position="963"/>
        <end position="975"/>
    </location>
</feature>
<proteinExistence type="inferred from homology"/>
<comment type="subunit">
    <text evidence="3">Interacts with microtubules.</text>
</comment>
<evidence type="ECO:0000256" key="8">
    <source>
        <dbReference type="SAM" id="MobiDB-lite"/>
    </source>
</evidence>
<dbReference type="AlphaFoldDB" id="A0A2K3QET4"/>
<dbReference type="PANTHER" id="PTHR21567">
    <property type="entry name" value="CLASP"/>
    <property type="match status" value="1"/>
</dbReference>
<feature type="domain" description="TOG" evidence="9">
    <location>
        <begin position="430"/>
        <end position="668"/>
    </location>
</feature>
<keyword evidence="5" id="KW-0493">Microtubule</keyword>
<feature type="region of interest" description="Disordered" evidence="8">
    <location>
        <begin position="712"/>
        <end position="920"/>
    </location>
</feature>
<evidence type="ECO:0000259" key="9">
    <source>
        <dbReference type="SMART" id="SM01349"/>
    </source>
</evidence>
<feature type="compositionally biased region" description="Polar residues" evidence="8">
    <location>
        <begin position="682"/>
        <end position="691"/>
    </location>
</feature>
<evidence type="ECO:0000256" key="2">
    <source>
        <dbReference type="ARBA" id="ARBA00009549"/>
    </source>
</evidence>
<feature type="region of interest" description="Disordered" evidence="8">
    <location>
        <begin position="654"/>
        <end position="692"/>
    </location>
</feature>
<dbReference type="EMBL" id="NRSZ01000620">
    <property type="protein sequence ID" value="PNY26033.1"/>
    <property type="molecule type" value="Genomic_DNA"/>
</dbReference>
<dbReference type="InterPro" id="IPR024395">
    <property type="entry name" value="CLASP_N_dom"/>
</dbReference>
<reference evidence="10 11" key="1">
    <citation type="submission" date="2017-08" db="EMBL/GenBank/DDBJ databases">
        <title>Harnessing the power of phylogenomics to disentangle the directionality and signatures of interkingdom host jumping in the parasitic fungal genus Tolypocladium.</title>
        <authorList>
            <person name="Quandt C.A."/>
            <person name="Patterson W."/>
            <person name="Spatafora J.W."/>
        </authorList>
    </citation>
    <scope>NUCLEOTIDE SEQUENCE [LARGE SCALE GENOMIC DNA]</scope>
    <source>
        <strain evidence="10 11">CBS 113982</strain>
    </source>
</reference>
<dbReference type="InterPro" id="IPR034085">
    <property type="entry name" value="TOG"/>
</dbReference>
<feature type="compositionally biased region" description="Basic residues" evidence="8">
    <location>
        <begin position="45"/>
        <end position="57"/>
    </location>
</feature>
<evidence type="ECO:0000313" key="11">
    <source>
        <dbReference type="Proteomes" id="UP000236621"/>
    </source>
</evidence>
<keyword evidence="4" id="KW-0132">Cell division</keyword>
<dbReference type="Proteomes" id="UP000236621">
    <property type="component" value="Unassembled WGS sequence"/>
</dbReference>
<feature type="region of interest" description="Disordered" evidence="8">
    <location>
        <begin position="375"/>
        <end position="410"/>
    </location>
</feature>
<dbReference type="GO" id="GO:0005876">
    <property type="term" value="C:spindle microtubule"/>
    <property type="evidence" value="ECO:0007669"/>
    <property type="project" value="TreeGrafter"/>
</dbReference>
<keyword evidence="11" id="KW-1185">Reference proteome</keyword>
<dbReference type="InterPro" id="IPR016024">
    <property type="entry name" value="ARM-type_fold"/>
</dbReference>
<comment type="caution">
    <text evidence="10">The sequence shown here is derived from an EMBL/GenBank/DDBJ whole genome shotgun (WGS) entry which is preliminary data.</text>
</comment>
<accession>A0A2K3QET4</accession>
<dbReference type="GO" id="GO:0008017">
    <property type="term" value="F:microtubule binding"/>
    <property type="evidence" value="ECO:0007669"/>
    <property type="project" value="TreeGrafter"/>
</dbReference>
<feature type="domain" description="TOG" evidence="9">
    <location>
        <begin position="148"/>
        <end position="376"/>
    </location>
</feature>
<evidence type="ECO:0000256" key="6">
    <source>
        <dbReference type="ARBA" id="ARBA00022776"/>
    </source>
</evidence>
<protein>
    <submittedName>
        <fullName evidence="10">Protein stu-1</fullName>
    </submittedName>
</protein>
<feature type="compositionally biased region" description="Low complexity" evidence="8">
    <location>
        <begin position="892"/>
        <end position="915"/>
    </location>
</feature>
<dbReference type="SUPFAM" id="SSF48371">
    <property type="entry name" value="ARM repeat"/>
    <property type="match status" value="1"/>
</dbReference>
<feature type="compositionally biased region" description="Polar residues" evidence="8">
    <location>
        <begin position="849"/>
        <end position="868"/>
    </location>
</feature>
<evidence type="ECO:0000256" key="1">
    <source>
        <dbReference type="ARBA" id="ARBA00004186"/>
    </source>
</evidence>
<comment type="function">
    <text evidence="7">Microtubule binding protein that promotes the stabilization of dynamic microtubules. Required for mitotic spindle formation.</text>
</comment>
<evidence type="ECO:0000313" key="10">
    <source>
        <dbReference type="EMBL" id="PNY26033.1"/>
    </source>
</evidence>
<keyword evidence="6" id="KW-0131">Cell cycle</keyword>
<evidence type="ECO:0000256" key="7">
    <source>
        <dbReference type="ARBA" id="ARBA00024889"/>
    </source>
</evidence>
<organism evidence="10 11">
    <name type="scientific">Tolypocladium capitatum</name>
    <dbReference type="NCBI Taxonomy" id="45235"/>
    <lineage>
        <taxon>Eukaryota</taxon>
        <taxon>Fungi</taxon>
        <taxon>Dikarya</taxon>
        <taxon>Ascomycota</taxon>
        <taxon>Pezizomycotina</taxon>
        <taxon>Sordariomycetes</taxon>
        <taxon>Hypocreomycetidae</taxon>
        <taxon>Hypocreales</taxon>
        <taxon>Ophiocordycipitaceae</taxon>
        <taxon>Tolypocladium</taxon>
    </lineage>
</organism>
<dbReference type="GO" id="GO:0060172">
    <property type="term" value="P:astral microtubule depolymerization"/>
    <property type="evidence" value="ECO:0007669"/>
    <property type="project" value="TreeGrafter"/>
</dbReference>
<dbReference type="Gene3D" id="1.25.10.10">
    <property type="entry name" value="Leucine-rich Repeat Variant"/>
    <property type="match status" value="3"/>
</dbReference>
<feature type="region of interest" description="Disordered" evidence="8">
    <location>
        <begin position="1"/>
        <end position="20"/>
    </location>
</feature>
<name>A0A2K3QET4_9HYPO</name>
<dbReference type="GO" id="GO:0005815">
    <property type="term" value="C:microtubule organizing center"/>
    <property type="evidence" value="ECO:0007669"/>
    <property type="project" value="TreeGrafter"/>
</dbReference>
<evidence type="ECO:0000256" key="3">
    <source>
        <dbReference type="ARBA" id="ARBA00011375"/>
    </source>
</evidence>
<dbReference type="GO" id="GO:0005881">
    <property type="term" value="C:cytoplasmic microtubule"/>
    <property type="evidence" value="ECO:0007669"/>
    <property type="project" value="TreeGrafter"/>
</dbReference>
<comment type="subcellular location">
    <subcellularLocation>
        <location evidence="1">Cytoplasm</location>
        <location evidence="1">Cytoskeleton</location>
        <location evidence="1">Spindle</location>
    </subcellularLocation>
</comment>
<sequence>MHAPRAAPGRRAAPLKTPPGYVPLPRQVTHAAAQLHHNTTTTPPQHHHHHLQQHRQQHLQPNNTARADDATALLHPPNAIVAVQPDPPRPLPTTLTAARCDSPHRRLILLAPRRPRADEHRRRLTRLPALLEPLPAQPPETRDRNTAPMADGKLTEQQVADLLTILRGDASLDAKVQYVTTVKSAIKQHNVPEACVAQLFDGLRAASASQHAALVNAGFTALGHLLTRLSRQDPKLLAKEALRTLPLVVDKLGDPKDKYRALATHALSAIYGVAPADVERVVRNSAMSGKNPRAKEAAMRWLLQTHQEQGLQFRSYVPLLMELLEDADGMVRDTAKSTVIELFRTAPNAAKSDLKRQLKTFKVRPAIEQAIVKALAPTAGRPDTPSDAAPEPRRPTLAASVSSAAGDRPATPVVVDAEPIEPMYVNTNRELDDIFRDMAWHFDGKETEQNWLKREQSMGTLRKLNAGNAPADFLDTFVAGLRGLLDGIIKAMTSLRTSLSKEGCGLVQDIAVTLGPALDPMVELLMQSLVKLSAGTKKISSQQANATVDTMVSRVTYSPRLMQHVWGACQDKNVQPRLYSCGWLQTLLKKEAHHKNHVEHTGGVDLMEKCIKKGLGDPNPGVREKMRSTYWAFWGVWPARADAIMADLDPTAQKLLNKDPHSPNLSKKPADAPPPRPGLGLSRSTMTSSKPSLRDAMLAQKKALAAKNMPARPGSAMAHISPARTAPSSSSQPAVSAKPAATRARHGEPTISVNAGGMSVAPMRPARRRPEVAARPATAGPYSVRDQPASVELDSPGTLKSKAVTPRPRETTPRRTAPRPRPGHATRASESGAVSPMARTASKIPSPRGSPSATLKQSRTAIPSSSPARPSEDMTLVVPQMSSFRSPQAPTAPRMPAEMQPPAAAAAAPPEVDLPAPQPETPSRTLRIYEDPFTEDQSTPKPTALAAPVLEDKPVNEDAANLQKANGQEPSVEQTDSAEKMRQNSRLLDSGIAKIRAKSLEVHGFRKLQSLIRDSKTVFADEKFESLLLGLFQYLEDPLAGTPSDKAQDVKAQILATIKLLLKKERDNFQPHVSKGLESLLQTRGAYDTRAHVVSGLELLADELVTLGDGPEMVVVLTRRLRTCADTSLEGCRALSMGFHVLGEMLDRRAEFVPSEGELAHLAGLAGRCLDSADSGVRMDAVKFCVSLHERVGEGPFWDALRGIKEDPKSLITYYIVKRQREQGLVPTAAAAAAAAAASTTTAA</sequence>
<dbReference type="GO" id="GO:1990023">
    <property type="term" value="C:mitotic spindle midzone"/>
    <property type="evidence" value="ECO:0007669"/>
    <property type="project" value="TreeGrafter"/>
</dbReference>
<dbReference type="PANTHER" id="PTHR21567:SF9">
    <property type="entry name" value="CLIP-ASSOCIATING PROTEIN"/>
    <property type="match status" value="1"/>
</dbReference>
<dbReference type="Pfam" id="PF12348">
    <property type="entry name" value="CLASP_N"/>
    <property type="match status" value="2"/>
</dbReference>
<dbReference type="SMART" id="SM01349">
    <property type="entry name" value="TOG"/>
    <property type="match status" value="3"/>
</dbReference>
<dbReference type="GO" id="GO:0051301">
    <property type="term" value="P:cell division"/>
    <property type="evidence" value="ECO:0007669"/>
    <property type="project" value="UniProtKB-KW"/>
</dbReference>
<keyword evidence="6" id="KW-0498">Mitosis</keyword>
<feature type="compositionally biased region" description="Low complexity" evidence="8">
    <location>
        <begin position="1"/>
        <end position="14"/>
    </location>
</feature>
<feature type="region of interest" description="Disordered" evidence="8">
    <location>
        <begin position="959"/>
        <end position="978"/>
    </location>
</feature>
<evidence type="ECO:0000256" key="5">
    <source>
        <dbReference type="ARBA" id="ARBA00022701"/>
    </source>
</evidence>
<dbReference type="GO" id="GO:0090307">
    <property type="term" value="P:mitotic spindle assembly"/>
    <property type="evidence" value="ECO:0007669"/>
    <property type="project" value="TreeGrafter"/>
</dbReference>
<feature type="compositionally biased region" description="Low complexity" evidence="8">
    <location>
        <begin position="726"/>
        <end position="741"/>
    </location>
</feature>
<comment type="similarity">
    <text evidence="2">Belongs to the CLASP family.</text>
</comment>
<dbReference type="STRING" id="45235.A0A2K3QET4"/>
<feature type="domain" description="TOG" evidence="9">
    <location>
        <begin position="970"/>
        <end position="1225"/>
    </location>
</feature>
<dbReference type="OrthoDB" id="46159at2759"/>